<keyword evidence="11" id="KW-1185">Reference proteome</keyword>
<accession>A0A6B0U0J5</accession>
<name>A0A6B0U0J5_9RHOB</name>
<dbReference type="GO" id="GO:0005524">
    <property type="term" value="F:ATP binding"/>
    <property type="evidence" value="ECO:0007669"/>
    <property type="project" value="UniProtKB-KW"/>
</dbReference>
<gene>
    <name evidence="10" type="ORF">GSH16_14890</name>
</gene>
<evidence type="ECO:0000313" key="11">
    <source>
        <dbReference type="Proteomes" id="UP000436016"/>
    </source>
</evidence>
<dbReference type="GO" id="GO:0046872">
    <property type="term" value="F:metal ion binding"/>
    <property type="evidence" value="ECO:0007669"/>
    <property type="project" value="UniProtKB-KW"/>
</dbReference>
<evidence type="ECO:0000256" key="2">
    <source>
        <dbReference type="ARBA" id="ARBA00022679"/>
    </source>
</evidence>
<keyword evidence="5" id="KW-0418">Kinase</keyword>
<reference evidence="10 11" key="1">
    <citation type="submission" date="2019-12" db="EMBL/GenBank/DDBJ databases">
        <title>Strain KN286 was isolated from seawater, which was collected from Caroline Seamount in the tropical western Pacific.</title>
        <authorList>
            <person name="Wang Q."/>
        </authorList>
    </citation>
    <scope>NUCLEOTIDE SEQUENCE [LARGE SCALE GENOMIC DNA]</scope>
    <source>
        <strain evidence="10 11">KN286</strain>
    </source>
</reference>
<keyword evidence="6" id="KW-0862">Zinc</keyword>
<dbReference type="EMBL" id="WUWG01000007">
    <property type="protein sequence ID" value="MXU66734.1"/>
    <property type="molecule type" value="Genomic_DNA"/>
</dbReference>
<protein>
    <recommendedName>
        <fullName evidence="1">N-acetylglucosamine kinase</fullName>
        <ecNumber evidence="1">2.7.1.59</ecNumber>
    </recommendedName>
</protein>
<dbReference type="Gene3D" id="3.30.420.40">
    <property type="match status" value="2"/>
</dbReference>
<evidence type="ECO:0000256" key="8">
    <source>
        <dbReference type="ARBA" id="ARBA00023277"/>
    </source>
</evidence>
<comment type="caution">
    <text evidence="10">The sequence shown here is derived from an EMBL/GenBank/DDBJ whole genome shotgun (WGS) entry which is preliminary data.</text>
</comment>
<evidence type="ECO:0000256" key="1">
    <source>
        <dbReference type="ARBA" id="ARBA00012122"/>
    </source>
</evidence>
<dbReference type="PANTHER" id="PTHR18964:SF162">
    <property type="entry name" value="N-ACETYL-D-GLUCOSAMINE KINASE"/>
    <property type="match status" value="1"/>
</dbReference>
<organism evidence="10 11">
    <name type="scientific">Oceanomicrobium pacificus</name>
    <dbReference type="NCBI Taxonomy" id="2692916"/>
    <lineage>
        <taxon>Bacteria</taxon>
        <taxon>Pseudomonadati</taxon>
        <taxon>Pseudomonadota</taxon>
        <taxon>Alphaproteobacteria</taxon>
        <taxon>Rhodobacterales</taxon>
        <taxon>Paracoccaceae</taxon>
        <taxon>Oceanomicrobium</taxon>
    </lineage>
</organism>
<dbReference type="PANTHER" id="PTHR18964">
    <property type="entry name" value="ROK (REPRESSOR, ORF, KINASE) FAMILY"/>
    <property type="match status" value="1"/>
</dbReference>
<dbReference type="SUPFAM" id="SSF53067">
    <property type="entry name" value="Actin-like ATPase domain"/>
    <property type="match status" value="1"/>
</dbReference>
<dbReference type="InterPro" id="IPR000600">
    <property type="entry name" value="ROK"/>
</dbReference>
<keyword evidence="4" id="KW-0547">Nucleotide-binding</keyword>
<keyword evidence="7" id="KW-0067">ATP-binding</keyword>
<dbReference type="PROSITE" id="PS01125">
    <property type="entry name" value="ROK"/>
    <property type="match status" value="1"/>
</dbReference>
<keyword evidence="8" id="KW-0119">Carbohydrate metabolism</keyword>
<dbReference type="GO" id="GO:0045127">
    <property type="term" value="F:N-acetylglucosamine kinase activity"/>
    <property type="evidence" value="ECO:0007669"/>
    <property type="project" value="UniProtKB-EC"/>
</dbReference>
<evidence type="ECO:0000256" key="5">
    <source>
        <dbReference type="ARBA" id="ARBA00022777"/>
    </source>
</evidence>
<evidence type="ECO:0000313" key="10">
    <source>
        <dbReference type="EMBL" id="MXU66734.1"/>
    </source>
</evidence>
<dbReference type="RefSeq" id="WP_160856396.1">
    <property type="nucleotide sequence ID" value="NZ_WUWG01000007.1"/>
</dbReference>
<keyword evidence="3" id="KW-0479">Metal-binding</keyword>
<dbReference type="Proteomes" id="UP000436016">
    <property type="component" value="Unassembled WGS sequence"/>
</dbReference>
<comment type="catalytic activity">
    <reaction evidence="9">
        <text>N-acetyl-D-glucosamine + ATP = N-acetyl-D-glucosamine 6-phosphate + ADP + H(+)</text>
        <dbReference type="Rhea" id="RHEA:17417"/>
        <dbReference type="ChEBI" id="CHEBI:15378"/>
        <dbReference type="ChEBI" id="CHEBI:30616"/>
        <dbReference type="ChEBI" id="CHEBI:57513"/>
        <dbReference type="ChEBI" id="CHEBI:456216"/>
        <dbReference type="ChEBI" id="CHEBI:506227"/>
        <dbReference type="EC" id="2.7.1.59"/>
    </reaction>
</comment>
<dbReference type="InterPro" id="IPR043129">
    <property type="entry name" value="ATPase_NBD"/>
</dbReference>
<evidence type="ECO:0000256" key="4">
    <source>
        <dbReference type="ARBA" id="ARBA00022741"/>
    </source>
</evidence>
<dbReference type="InterPro" id="IPR049874">
    <property type="entry name" value="ROK_cs"/>
</dbReference>
<dbReference type="AlphaFoldDB" id="A0A6B0U0J5"/>
<dbReference type="Pfam" id="PF00480">
    <property type="entry name" value="ROK"/>
    <property type="match status" value="1"/>
</dbReference>
<evidence type="ECO:0000256" key="7">
    <source>
        <dbReference type="ARBA" id="ARBA00022840"/>
    </source>
</evidence>
<sequence length="305" mass="30283">MLTCLDIGGTFIRFGQPEPDGRVPEAGRCPTPVSDFKDFAAALSGIAKTTGATALSVSLAGVYDSRTGLARVANIPCLDGRHVARDLEAALGLPVRITNDADCFALAEAHLGAGRGKPVTFGIILGSGVGGGVVVNGALLQGFGGISGEWGHGPAIDPTAGGLAPGLPALPCGCGQTGCLDAHGSARGMEKLHLALHGATCDSTEITAAWHAGDEGAARTIDIYTEIVARALSVIVNTLGPDAVPCSGGLSGDARLVAEIDRKLRGRVLATYAAPLVTVGQHAANGGLVGAAIAGADMVPAGASA</sequence>
<keyword evidence="2" id="KW-0808">Transferase</keyword>
<dbReference type="EC" id="2.7.1.59" evidence="1"/>
<proteinExistence type="predicted"/>
<evidence type="ECO:0000256" key="3">
    <source>
        <dbReference type="ARBA" id="ARBA00022723"/>
    </source>
</evidence>
<evidence type="ECO:0000256" key="9">
    <source>
        <dbReference type="ARBA" id="ARBA00049065"/>
    </source>
</evidence>
<evidence type="ECO:0000256" key="6">
    <source>
        <dbReference type="ARBA" id="ARBA00022833"/>
    </source>
</evidence>